<sequence length="106" mass="12208">MNLVYMDLLQTDLWIDNIIDLESSDDDALCPSFKLAGYNSQYTISNLGSTFIFLIVLISFQVILLIMRVFTLVFPIKWQELIRVTYLLGLKDNIRMVLIRSIGTLS</sequence>
<keyword evidence="3" id="KW-1185">Reference proteome</keyword>
<dbReference type="EMBL" id="RRYP01000498">
    <property type="protein sequence ID" value="TNV87326.1"/>
    <property type="molecule type" value="Genomic_DNA"/>
</dbReference>
<dbReference type="AlphaFoldDB" id="A0A8J8P890"/>
<keyword evidence="1" id="KW-0472">Membrane</keyword>
<evidence type="ECO:0000313" key="2">
    <source>
        <dbReference type="EMBL" id="TNV87326.1"/>
    </source>
</evidence>
<proteinExistence type="predicted"/>
<dbReference type="Proteomes" id="UP000785679">
    <property type="component" value="Unassembled WGS sequence"/>
</dbReference>
<evidence type="ECO:0000313" key="3">
    <source>
        <dbReference type="Proteomes" id="UP000785679"/>
    </source>
</evidence>
<gene>
    <name evidence="2" type="ORF">FGO68_gene10152</name>
</gene>
<evidence type="ECO:0000256" key="1">
    <source>
        <dbReference type="SAM" id="Phobius"/>
    </source>
</evidence>
<keyword evidence="1" id="KW-1133">Transmembrane helix</keyword>
<reference evidence="2" key="1">
    <citation type="submission" date="2019-06" db="EMBL/GenBank/DDBJ databases">
        <authorList>
            <person name="Zheng W."/>
        </authorList>
    </citation>
    <scope>NUCLEOTIDE SEQUENCE</scope>
    <source>
        <strain evidence="2">QDHG01</strain>
    </source>
</reference>
<name>A0A8J8P890_HALGN</name>
<feature type="transmembrane region" description="Helical" evidence="1">
    <location>
        <begin position="51"/>
        <end position="74"/>
    </location>
</feature>
<keyword evidence="1" id="KW-0812">Transmembrane</keyword>
<organism evidence="2 3">
    <name type="scientific">Halteria grandinella</name>
    <dbReference type="NCBI Taxonomy" id="5974"/>
    <lineage>
        <taxon>Eukaryota</taxon>
        <taxon>Sar</taxon>
        <taxon>Alveolata</taxon>
        <taxon>Ciliophora</taxon>
        <taxon>Intramacronucleata</taxon>
        <taxon>Spirotrichea</taxon>
        <taxon>Stichotrichia</taxon>
        <taxon>Sporadotrichida</taxon>
        <taxon>Halteriidae</taxon>
        <taxon>Halteria</taxon>
    </lineage>
</organism>
<comment type="caution">
    <text evidence="2">The sequence shown here is derived from an EMBL/GenBank/DDBJ whole genome shotgun (WGS) entry which is preliminary data.</text>
</comment>
<accession>A0A8J8P890</accession>
<protein>
    <submittedName>
        <fullName evidence="2">Uncharacterized protein</fullName>
    </submittedName>
</protein>